<organism evidence="2 3">
    <name type="scientific">Chitinophaga chungangae</name>
    <dbReference type="NCBI Taxonomy" id="2821488"/>
    <lineage>
        <taxon>Bacteria</taxon>
        <taxon>Pseudomonadati</taxon>
        <taxon>Bacteroidota</taxon>
        <taxon>Chitinophagia</taxon>
        <taxon>Chitinophagales</taxon>
        <taxon>Chitinophagaceae</taxon>
        <taxon>Chitinophaga</taxon>
    </lineage>
</organism>
<dbReference type="Gene3D" id="2.60.220.30">
    <property type="match status" value="1"/>
</dbReference>
<sequence length="412" mass="44080">MKKIISISLMAALLACSRDKHPVTPQPAPLSHKPVSRPAGTPVGAKQTFAVTPAGGVFQSTDGQLKIMIPAGAVTANKVFEIQQVSNTCHGSIGNSFSITPHTTFAKPVAIQFSYAQIPHLVSIPDALGIAWQDAQGYWRLAKNAAVNKTDKHVTVLTDHFSNWTLLQWLQISPASAELEPGASAEMEVRFYLPLSSDDLLTPLAPKEGEDIAIGEGQPLPGHFIKSWAVAGPGTVAGNGSKATYHTPGAVQSTVTAMVTATLKDSKHQLLLVSNMTILADGLSFRIGGGAWQFLPGFAVESDDQINIAATDGERYFVIDWPGGKGNFLWERNIALVYTDAAGLHTTSHWFDKAEKRYIYSGGALSIDEFGAEGQYVTGYFVATGAGSFVDDDQEPTAKTTVEGYIKVKHVK</sequence>
<dbReference type="PROSITE" id="PS51257">
    <property type="entry name" value="PROKAR_LIPOPROTEIN"/>
    <property type="match status" value="1"/>
</dbReference>
<gene>
    <name evidence="2" type="ORF">J7I43_09040</name>
</gene>
<evidence type="ECO:0008006" key="4">
    <source>
        <dbReference type="Google" id="ProtNLM"/>
    </source>
</evidence>
<dbReference type="EMBL" id="JAGHKP010000002">
    <property type="protein sequence ID" value="MBO9152354.1"/>
    <property type="molecule type" value="Genomic_DNA"/>
</dbReference>
<reference evidence="3" key="1">
    <citation type="submission" date="2021-03" db="EMBL/GenBank/DDBJ databases">
        <title>Assistant Professor.</title>
        <authorList>
            <person name="Huq M.A."/>
        </authorList>
    </citation>
    <scope>NUCLEOTIDE SEQUENCE [LARGE SCALE GENOMIC DNA]</scope>
    <source>
        <strain evidence="3">MAH-28</strain>
    </source>
</reference>
<protein>
    <recommendedName>
        <fullName evidence="4">ZU5 domain-containing protein</fullName>
    </recommendedName>
</protein>
<accession>A0ABS3YCF2</accession>
<dbReference type="Proteomes" id="UP000679126">
    <property type="component" value="Unassembled WGS sequence"/>
</dbReference>
<dbReference type="RefSeq" id="WP_209145346.1">
    <property type="nucleotide sequence ID" value="NZ_JAGHKP010000002.1"/>
</dbReference>
<evidence type="ECO:0000256" key="1">
    <source>
        <dbReference type="SAM" id="MobiDB-lite"/>
    </source>
</evidence>
<comment type="caution">
    <text evidence="2">The sequence shown here is derived from an EMBL/GenBank/DDBJ whole genome shotgun (WGS) entry which is preliminary data.</text>
</comment>
<feature type="region of interest" description="Disordered" evidence="1">
    <location>
        <begin position="23"/>
        <end position="42"/>
    </location>
</feature>
<evidence type="ECO:0000313" key="2">
    <source>
        <dbReference type="EMBL" id="MBO9152354.1"/>
    </source>
</evidence>
<evidence type="ECO:0000313" key="3">
    <source>
        <dbReference type="Proteomes" id="UP000679126"/>
    </source>
</evidence>
<proteinExistence type="predicted"/>
<keyword evidence="3" id="KW-1185">Reference proteome</keyword>
<name>A0ABS3YCF2_9BACT</name>